<dbReference type="Gene3D" id="1.10.260.40">
    <property type="entry name" value="lambda repressor-like DNA-binding domains"/>
    <property type="match status" value="1"/>
</dbReference>
<dbReference type="CDD" id="cd00093">
    <property type="entry name" value="HTH_XRE"/>
    <property type="match status" value="1"/>
</dbReference>
<accession>A0A7W4XVY8</accession>
<dbReference type="Pfam" id="PF01381">
    <property type="entry name" value="HTH_3"/>
    <property type="match status" value="1"/>
</dbReference>
<comment type="caution">
    <text evidence="3">The sequence shown here is derived from an EMBL/GenBank/DDBJ whole genome shotgun (WGS) entry which is preliminary data.</text>
</comment>
<feature type="region of interest" description="Disordered" evidence="1">
    <location>
        <begin position="109"/>
        <end position="129"/>
    </location>
</feature>
<dbReference type="PROSITE" id="PS50943">
    <property type="entry name" value="HTH_CROC1"/>
    <property type="match status" value="1"/>
</dbReference>
<evidence type="ECO:0000259" key="2">
    <source>
        <dbReference type="PROSITE" id="PS50943"/>
    </source>
</evidence>
<dbReference type="AlphaFoldDB" id="A0A7W4XVY8"/>
<evidence type="ECO:0000256" key="1">
    <source>
        <dbReference type="SAM" id="MobiDB-lite"/>
    </source>
</evidence>
<sequence length="221" mass="24374">MRNETVPLRALVGENVRLYRKARGADLKPLSEAMKNLGRPMPVSSLSKLENGERKDFTLEDVMALALALNVSPVWLLMGYGSEVSVEVLPNMAFPDQWLRDWWSGGAPMVPNPPANRDTSPQDGERGQDHYGSWAAAFREVAPPRVRDELQAERHDVLRATETLRRFAHAALDGAERAEGVENVDDPAAVARGLRRALTDLQESIAPLLTKLDRAATEGVS</sequence>
<proteinExistence type="predicted"/>
<dbReference type="SUPFAM" id="SSF47413">
    <property type="entry name" value="lambda repressor-like DNA-binding domains"/>
    <property type="match status" value="1"/>
</dbReference>
<evidence type="ECO:0000313" key="4">
    <source>
        <dbReference type="Proteomes" id="UP000533269"/>
    </source>
</evidence>
<feature type="domain" description="HTH cro/C1-type" evidence="2">
    <location>
        <begin position="41"/>
        <end position="76"/>
    </location>
</feature>
<reference evidence="3 4" key="2">
    <citation type="submission" date="2020-08" db="EMBL/GenBank/DDBJ databases">
        <authorList>
            <person name="Partida-Martinez L."/>
            <person name="Huntemann M."/>
            <person name="Clum A."/>
            <person name="Wang J."/>
            <person name="Palaniappan K."/>
            <person name="Ritter S."/>
            <person name="Chen I.-M."/>
            <person name="Stamatis D."/>
            <person name="Reddy T."/>
            <person name="O'Malley R."/>
            <person name="Daum C."/>
            <person name="Shapiro N."/>
            <person name="Ivanova N."/>
            <person name="Kyrpides N."/>
            <person name="Woyke T."/>
        </authorList>
    </citation>
    <scope>NUCLEOTIDE SEQUENCE [LARGE SCALE GENOMIC DNA]</scope>
    <source>
        <strain evidence="3 4">AS2.23</strain>
    </source>
</reference>
<protein>
    <submittedName>
        <fullName evidence="3">Transcriptional regulator with XRE-family HTH domain</fullName>
    </submittedName>
</protein>
<gene>
    <name evidence="3" type="ORF">FHR75_001284</name>
</gene>
<dbReference type="InterPro" id="IPR001387">
    <property type="entry name" value="Cro/C1-type_HTH"/>
</dbReference>
<dbReference type="SMART" id="SM00530">
    <property type="entry name" value="HTH_XRE"/>
    <property type="match status" value="1"/>
</dbReference>
<evidence type="ECO:0000313" key="3">
    <source>
        <dbReference type="EMBL" id="MBB2900496.1"/>
    </source>
</evidence>
<reference evidence="3 4" key="1">
    <citation type="submission" date="2020-08" db="EMBL/GenBank/DDBJ databases">
        <title>The Agave Microbiome: Exploring the role of microbial communities in plant adaptations to desert environments.</title>
        <authorList>
            <person name="Partida-Martinez L.P."/>
        </authorList>
    </citation>
    <scope>NUCLEOTIDE SEQUENCE [LARGE SCALE GENOMIC DNA]</scope>
    <source>
        <strain evidence="3 4">AS2.23</strain>
    </source>
</reference>
<dbReference type="EMBL" id="JACHVY010000001">
    <property type="protein sequence ID" value="MBB2900496.1"/>
    <property type="molecule type" value="Genomic_DNA"/>
</dbReference>
<dbReference type="GO" id="GO:0003677">
    <property type="term" value="F:DNA binding"/>
    <property type="evidence" value="ECO:0007669"/>
    <property type="project" value="InterPro"/>
</dbReference>
<dbReference type="InterPro" id="IPR010982">
    <property type="entry name" value="Lambda_DNA-bd_dom_sf"/>
</dbReference>
<dbReference type="RefSeq" id="WP_183390722.1">
    <property type="nucleotide sequence ID" value="NZ_JACHVY010000001.1"/>
</dbReference>
<dbReference type="Proteomes" id="UP000533269">
    <property type="component" value="Unassembled WGS sequence"/>
</dbReference>
<organism evidence="3 4">
    <name type="scientific">Kineococcus radiotolerans</name>
    <dbReference type="NCBI Taxonomy" id="131568"/>
    <lineage>
        <taxon>Bacteria</taxon>
        <taxon>Bacillati</taxon>
        <taxon>Actinomycetota</taxon>
        <taxon>Actinomycetes</taxon>
        <taxon>Kineosporiales</taxon>
        <taxon>Kineosporiaceae</taxon>
        <taxon>Kineococcus</taxon>
    </lineage>
</organism>
<name>A0A7W4XVY8_KINRA</name>